<protein>
    <recommendedName>
        <fullName evidence="3">Nucleotidyl transferase AbiEii/AbiGii toxin family protein</fullName>
    </recommendedName>
</protein>
<dbReference type="InterPro" id="IPR014942">
    <property type="entry name" value="AbiEii"/>
</dbReference>
<dbReference type="Pfam" id="PF08843">
    <property type="entry name" value="AbiEii"/>
    <property type="match status" value="1"/>
</dbReference>
<keyword evidence="2" id="KW-1185">Reference proteome</keyword>
<evidence type="ECO:0000313" key="1">
    <source>
        <dbReference type="EMBL" id="OIJ69797.1"/>
    </source>
</evidence>
<dbReference type="Proteomes" id="UP000034196">
    <property type="component" value="Unassembled WGS sequence"/>
</dbReference>
<reference evidence="1" key="1">
    <citation type="submission" date="2016-10" db="EMBL/GenBank/DDBJ databases">
        <title>Genome sequence of Streptomyces mangrovisoli MUSC 149.</title>
        <authorList>
            <person name="Lee L.-H."/>
            <person name="Ser H.-L."/>
        </authorList>
    </citation>
    <scope>NUCLEOTIDE SEQUENCE [LARGE SCALE GENOMIC DNA]</scope>
    <source>
        <strain evidence="1">MUSC 149</strain>
    </source>
</reference>
<gene>
    <name evidence="1" type="ORF">WN71_001030</name>
</gene>
<comment type="caution">
    <text evidence="1">The sequence shown here is derived from an EMBL/GenBank/DDBJ whole genome shotgun (WGS) entry which is preliminary data.</text>
</comment>
<dbReference type="RefSeq" id="WP_046592811.1">
    <property type="nucleotide sequence ID" value="NZ_LAVA02000002.1"/>
</dbReference>
<accession>A0A1J4P8H7</accession>
<evidence type="ECO:0008006" key="3">
    <source>
        <dbReference type="Google" id="ProtNLM"/>
    </source>
</evidence>
<name>A0A1J4P8H7_9ACTN</name>
<dbReference type="OrthoDB" id="279684at2"/>
<evidence type="ECO:0000313" key="2">
    <source>
        <dbReference type="Proteomes" id="UP000034196"/>
    </source>
</evidence>
<organism evidence="1 2">
    <name type="scientific">Streptomyces mangrovisoli</name>
    <dbReference type="NCBI Taxonomy" id="1428628"/>
    <lineage>
        <taxon>Bacteria</taxon>
        <taxon>Bacillati</taxon>
        <taxon>Actinomycetota</taxon>
        <taxon>Actinomycetes</taxon>
        <taxon>Kitasatosporales</taxon>
        <taxon>Streptomycetaceae</taxon>
        <taxon>Streptomyces</taxon>
    </lineage>
</organism>
<dbReference type="AlphaFoldDB" id="A0A1J4P8H7"/>
<sequence length="422" mass="46955">MTAAWESFGWRASEVPQSQLDESRRADLGVPLTLRPVRQEGVLQRPIFDPALKQYPNAYRAGDPRFADAAAGAAWYAARRSALYLVLTAVAGSEWADHLVLRGSVLLEGWFGDAAREPGDLDFVVVPQDWRIEEERTAATLDGIVYAAQQAAGQGPVSFEADDAVSEDIWTYERVPGRRLVLPWTADGTPGGVVQLDFVFNERLPLAPEPFPISADAVLNAVTPELSLAWKIMWLVTDMHPQGKDLYDAVLLAEACPLRYEVLRDAFLAAEPQYALQPVRPATITDLASSVEWEHFTREYPDIPGTDAEYVGRLAVALTGTFPGVEDADARELGRWWLEPWVAHYRELLDLSDMPAVQRAMAAAHTPLFVAVVLTAELLGREGNSLEDFVPVVLADPAWAGWIDYLNRRRNLEFLHEQLREL</sequence>
<proteinExistence type="predicted"/>
<dbReference type="EMBL" id="LAVA02000002">
    <property type="protein sequence ID" value="OIJ69797.1"/>
    <property type="molecule type" value="Genomic_DNA"/>
</dbReference>
<dbReference type="STRING" id="1428628.WN71_001030"/>